<organism evidence="2 3">
    <name type="scientific">Filimonas effusa</name>
    <dbReference type="NCBI Taxonomy" id="2508721"/>
    <lineage>
        <taxon>Bacteria</taxon>
        <taxon>Pseudomonadati</taxon>
        <taxon>Bacteroidota</taxon>
        <taxon>Chitinophagia</taxon>
        <taxon>Chitinophagales</taxon>
        <taxon>Chitinophagaceae</taxon>
        <taxon>Filimonas</taxon>
    </lineage>
</organism>
<comment type="caution">
    <text evidence="2">The sequence shown here is derived from an EMBL/GenBank/DDBJ whole genome shotgun (WGS) entry which is preliminary data.</text>
</comment>
<keyword evidence="1" id="KW-0472">Membrane</keyword>
<dbReference type="RefSeq" id="WP_129001121.1">
    <property type="nucleotide sequence ID" value="NZ_SDHZ01000001.1"/>
</dbReference>
<gene>
    <name evidence="2" type="ORF">ESB13_00655</name>
</gene>
<evidence type="ECO:0008006" key="4">
    <source>
        <dbReference type="Google" id="ProtNLM"/>
    </source>
</evidence>
<name>A0A4Q1DA69_9BACT</name>
<keyword evidence="1" id="KW-0812">Transmembrane</keyword>
<dbReference type="AlphaFoldDB" id="A0A4Q1DA69"/>
<dbReference type="Proteomes" id="UP000290545">
    <property type="component" value="Unassembled WGS sequence"/>
</dbReference>
<dbReference type="EMBL" id="SDHZ01000001">
    <property type="protein sequence ID" value="RXK85369.1"/>
    <property type="molecule type" value="Genomic_DNA"/>
</dbReference>
<proteinExistence type="predicted"/>
<reference evidence="2 3" key="1">
    <citation type="submission" date="2019-01" db="EMBL/GenBank/DDBJ databases">
        <title>Filimonas sp. strain TTM-71.</title>
        <authorList>
            <person name="Chen W.-M."/>
        </authorList>
    </citation>
    <scope>NUCLEOTIDE SEQUENCE [LARGE SCALE GENOMIC DNA]</scope>
    <source>
        <strain evidence="2 3">TTM-71</strain>
    </source>
</reference>
<keyword evidence="3" id="KW-1185">Reference proteome</keyword>
<feature type="transmembrane region" description="Helical" evidence="1">
    <location>
        <begin position="109"/>
        <end position="130"/>
    </location>
</feature>
<accession>A0A4Q1DA69</accession>
<feature type="transmembrane region" description="Helical" evidence="1">
    <location>
        <begin position="12"/>
        <end position="33"/>
    </location>
</feature>
<evidence type="ECO:0000313" key="3">
    <source>
        <dbReference type="Proteomes" id="UP000290545"/>
    </source>
</evidence>
<protein>
    <recommendedName>
        <fullName evidence="4">DUF2975 domain-containing protein</fullName>
    </recommendedName>
</protein>
<feature type="transmembrane region" description="Helical" evidence="1">
    <location>
        <begin position="197"/>
        <end position="214"/>
    </location>
</feature>
<sequence>MSYLFQRASISIFFLVFAGFFIYAAFSFITIFVRQDIMEVELVLSQPDVIRGPLGADFNTPLAYLTGREGGNAVVRIIRNDVVHVNFIHLEEVKAFINSPSFFERSCVLLPQLLWALVCSFSFFQLYLFLKEIRGNLFFSQGQTRRLRKTGIAMLAYVVLQYLCQSFMTPVFIIDMEAVQARWHSPVMIAGIKKYDYYLWLLGGIVFCYLAIAFKRGEVMEEEQKYIL</sequence>
<feature type="transmembrane region" description="Helical" evidence="1">
    <location>
        <begin position="151"/>
        <end position="174"/>
    </location>
</feature>
<keyword evidence="1" id="KW-1133">Transmembrane helix</keyword>
<evidence type="ECO:0000313" key="2">
    <source>
        <dbReference type="EMBL" id="RXK85369.1"/>
    </source>
</evidence>
<evidence type="ECO:0000256" key="1">
    <source>
        <dbReference type="SAM" id="Phobius"/>
    </source>
</evidence>